<dbReference type="InterPro" id="IPR003115">
    <property type="entry name" value="ParB_N"/>
</dbReference>
<evidence type="ECO:0000259" key="3">
    <source>
        <dbReference type="SMART" id="SM00470"/>
    </source>
</evidence>
<dbReference type="Proteomes" id="UP000584824">
    <property type="component" value="Unassembled WGS sequence"/>
</dbReference>
<dbReference type="Pfam" id="PF02195">
    <property type="entry name" value="ParB_N"/>
    <property type="match status" value="1"/>
</dbReference>
<dbReference type="InterPro" id="IPR037972">
    <property type="entry name" value="RepB_N"/>
</dbReference>
<dbReference type="CDD" id="cd16405">
    <property type="entry name" value="RepB_like_N"/>
    <property type="match status" value="1"/>
</dbReference>
<feature type="domain" description="ParB-like N-terminal" evidence="3">
    <location>
        <begin position="80"/>
        <end position="174"/>
    </location>
</feature>
<evidence type="ECO:0000313" key="4">
    <source>
        <dbReference type="EMBL" id="MBB4105057.1"/>
    </source>
</evidence>
<comment type="similarity">
    <text evidence="1">Belongs to the ParB family.</text>
</comment>
<gene>
    <name evidence="4" type="ORF">GGQ66_003640</name>
</gene>
<dbReference type="Gene3D" id="3.90.1530.30">
    <property type="match status" value="1"/>
</dbReference>
<dbReference type="PANTHER" id="PTHR33375">
    <property type="entry name" value="CHROMOSOME-PARTITIONING PROTEIN PARB-RELATED"/>
    <property type="match status" value="1"/>
</dbReference>
<dbReference type="InterPro" id="IPR050336">
    <property type="entry name" value="Chromosome_partition/occlusion"/>
</dbReference>
<reference evidence="4 5" key="1">
    <citation type="submission" date="2020-08" db="EMBL/GenBank/DDBJ databases">
        <title>Genomic Encyclopedia of Type Strains, Phase IV (KMG-IV): sequencing the most valuable type-strain genomes for metagenomic binning, comparative biology and taxonomic classification.</title>
        <authorList>
            <person name="Goeker M."/>
        </authorList>
    </citation>
    <scope>NUCLEOTIDE SEQUENCE [LARGE SCALE GENOMIC DNA]</scope>
    <source>
        <strain evidence="4 5">DSM 26385</strain>
    </source>
</reference>
<dbReference type="GO" id="GO:0007059">
    <property type="term" value="P:chromosome segregation"/>
    <property type="evidence" value="ECO:0007669"/>
    <property type="project" value="TreeGrafter"/>
</dbReference>
<dbReference type="AlphaFoldDB" id="A0A7W6K4N6"/>
<dbReference type="Pfam" id="PF07506">
    <property type="entry name" value="RepB"/>
    <property type="match status" value="1"/>
</dbReference>
<dbReference type="GO" id="GO:0003677">
    <property type="term" value="F:DNA binding"/>
    <property type="evidence" value="ECO:0007669"/>
    <property type="project" value="InterPro"/>
</dbReference>
<dbReference type="InterPro" id="IPR036086">
    <property type="entry name" value="ParB/Sulfiredoxin_sf"/>
</dbReference>
<name>A0A7W6K4N6_9HYPH</name>
<dbReference type="InterPro" id="IPR017819">
    <property type="entry name" value="Plasmid_partition_RepB"/>
</dbReference>
<sequence length="346" mass="37415">MAGINRKNELKALFGGSLAPAVPQVAPETKSVPETAVPATPEHSRSGAVKAMGLTLGAMTREAEEARSLRNALEKGERVVALDPAAVDGSIVEDRLTVAGRADEDFERLVDSIRESGQQVPILVRPHPTAEGRYQTAYGHRRLEAARRLGIKVQAVVRTLSDDALVLAQGKENAERRNLTFIERALFASTLVARGFDRKVAGEALAVEKSELSRLLQVAEAVPVHIVRAIGPAPKAGRDRWMALGSLVSSEAGLAKAEEEASFMRFAEADSDKRFQFIFNRLTAREKPKANKARELTDGKGRVFARLVSSAKGARIEFLPDASAETVEQAAELLARHFAELGTPRA</sequence>
<dbReference type="SUPFAM" id="SSF109709">
    <property type="entry name" value="KorB DNA-binding domain-like"/>
    <property type="match status" value="1"/>
</dbReference>
<dbReference type="NCBIfam" id="TIGR00180">
    <property type="entry name" value="parB_part"/>
    <property type="match status" value="1"/>
</dbReference>
<evidence type="ECO:0000256" key="2">
    <source>
        <dbReference type="SAM" id="MobiDB-lite"/>
    </source>
</evidence>
<dbReference type="PANTHER" id="PTHR33375:SF1">
    <property type="entry name" value="CHROMOSOME-PARTITIONING PROTEIN PARB-RELATED"/>
    <property type="match status" value="1"/>
</dbReference>
<protein>
    <submittedName>
        <fullName evidence="4">ParB family chromosome partitioning protein</fullName>
    </submittedName>
</protein>
<dbReference type="RefSeq" id="WP_183794174.1">
    <property type="nucleotide sequence ID" value="NZ_JACIDU010000016.1"/>
</dbReference>
<dbReference type="InterPro" id="IPR011111">
    <property type="entry name" value="Plasmid_RepB"/>
</dbReference>
<dbReference type="NCBIfam" id="TIGR03454">
    <property type="entry name" value="partition_RepB"/>
    <property type="match status" value="1"/>
</dbReference>
<comment type="caution">
    <text evidence="4">The sequence shown here is derived from an EMBL/GenBank/DDBJ whole genome shotgun (WGS) entry which is preliminary data.</text>
</comment>
<dbReference type="GO" id="GO:0005694">
    <property type="term" value="C:chromosome"/>
    <property type="evidence" value="ECO:0007669"/>
    <property type="project" value="TreeGrafter"/>
</dbReference>
<evidence type="ECO:0000313" key="5">
    <source>
        <dbReference type="Proteomes" id="UP000584824"/>
    </source>
</evidence>
<accession>A0A7W6K4N6</accession>
<dbReference type="SMART" id="SM00470">
    <property type="entry name" value="ParB"/>
    <property type="match status" value="1"/>
</dbReference>
<dbReference type="InterPro" id="IPR004437">
    <property type="entry name" value="ParB/RepB/Spo0J"/>
</dbReference>
<dbReference type="EMBL" id="JACIDU010000016">
    <property type="protein sequence ID" value="MBB4105057.1"/>
    <property type="molecule type" value="Genomic_DNA"/>
</dbReference>
<organism evidence="4 5">
    <name type="scientific">Allorhizobium borbori</name>
    <dbReference type="NCBI Taxonomy" id="485907"/>
    <lineage>
        <taxon>Bacteria</taxon>
        <taxon>Pseudomonadati</taxon>
        <taxon>Pseudomonadota</taxon>
        <taxon>Alphaproteobacteria</taxon>
        <taxon>Hyphomicrobiales</taxon>
        <taxon>Rhizobiaceae</taxon>
        <taxon>Rhizobium/Agrobacterium group</taxon>
        <taxon>Allorhizobium</taxon>
    </lineage>
</organism>
<proteinExistence type="inferred from homology"/>
<evidence type="ECO:0000256" key="1">
    <source>
        <dbReference type="ARBA" id="ARBA00006295"/>
    </source>
</evidence>
<keyword evidence="5" id="KW-1185">Reference proteome</keyword>
<feature type="region of interest" description="Disordered" evidence="2">
    <location>
        <begin position="22"/>
        <end position="44"/>
    </location>
</feature>
<dbReference type="SUPFAM" id="SSF110849">
    <property type="entry name" value="ParB/Sulfiredoxin"/>
    <property type="match status" value="1"/>
</dbReference>